<organism evidence="9 10">
    <name type="scientific">Ogataea polymorpha</name>
    <dbReference type="NCBI Taxonomy" id="460523"/>
    <lineage>
        <taxon>Eukaryota</taxon>
        <taxon>Fungi</taxon>
        <taxon>Dikarya</taxon>
        <taxon>Ascomycota</taxon>
        <taxon>Saccharomycotina</taxon>
        <taxon>Pichiomycetes</taxon>
        <taxon>Pichiales</taxon>
        <taxon>Pichiaceae</taxon>
        <taxon>Ogataea</taxon>
    </lineage>
</organism>
<keyword evidence="3 8" id="KW-0812">Transmembrane</keyword>
<dbReference type="PANTHER" id="PTHR13131">
    <property type="entry name" value="CYSTINOSIN"/>
    <property type="match status" value="1"/>
</dbReference>
<feature type="transmembrane region" description="Helical" evidence="8">
    <location>
        <begin position="501"/>
        <end position="522"/>
    </location>
</feature>
<evidence type="ECO:0000256" key="2">
    <source>
        <dbReference type="ARBA" id="ARBA00022448"/>
    </source>
</evidence>
<protein>
    <submittedName>
        <fullName evidence="9">Uncharacterized protein</fullName>
    </submittedName>
</protein>
<comment type="subcellular location">
    <subcellularLocation>
        <location evidence="1">Endomembrane system</location>
        <topology evidence="1">Multi-pass membrane protein</topology>
    </subcellularLocation>
</comment>
<evidence type="ECO:0000256" key="5">
    <source>
        <dbReference type="ARBA" id="ARBA00022989"/>
    </source>
</evidence>
<keyword evidence="4" id="KW-0677">Repeat</keyword>
<feature type="region of interest" description="Disordered" evidence="7">
    <location>
        <begin position="1"/>
        <end position="23"/>
    </location>
</feature>
<dbReference type="EMBL" id="JAEUBD010001504">
    <property type="protein sequence ID" value="KAH3659474.1"/>
    <property type="molecule type" value="Genomic_DNA"/>
</dbReference>
<comment type="caution">
    <text evidence="9">The sequence shown here is derived from an EMBL/GenBank/DDBJ whole genome shotgun (WGS) entry which is preliminary data.</text>
</comment>
<dbReference type="PANTHER" id="PTHR13131:SF5">
    <property type="entry name" value="CYSTINOSIN"/>
    <property type="match status" value="1"/>
</dbReference>
<dbReference type="InterPro" id="IPR006603">
    <property type="entry name" value="PQ-loop_rpt"/>
</dbReference>
<feature type="transmembrane region" description="Helical" evidence="8">
    <location>
        <begin position="366"/>
        <end position="387"/>
    </location>
</feature>
<dbReference type="GO" id="GO:0000324">
    <property type="term" value="C:fungal-type vacuole"/>
    <property type="evidence" value="ECO:0007669"/>
    <property type="project" value="TreeGrafter"/>
</dbReference>
<keyword evidence="5 8" id="KW-1133">Transmembrane helix</keyword>
<evidence type="ECO:0000313" key="10">
    <source>
        <dbReference type="Proteomes" id="UP000788993"/>
    </source>
</evidence>
<proteinExistence type="predicted"/>
<evidence type="ECO:0000256" key="7">
    <source>
        <dbReference type="SAM" id="MobiDB-lite"/>
    </source>
</evidence>
<evidence type="ECO:0000256" key="4">
    <source>
        <dbReference type="ARBA" id="ARBA00022737"/>
    </source>
</evidence>
<dbReference type="Gene3D" id="3.30.710.10">
    <property type="entry name" value="Potassium Channel Kv1.1, Chain A"/>
    <property type="match status" value="1"/>
</dbReference>
<evidence type="ECO:0000313" key="9">
    <source>
        <dbReference type="EMBL" id="KAH3659474.1"/>
    </source>
</evidence>
<dbReference type="GO" id="GO:0012505">
    <property type="term" value="C:endomembrane system"/>
    <property type="evidence" value="ECO:0007669"/>
    <property type="project" value="UniProtKB-SubCell"/>
</dbReference>
<keyword evidence="10" id="KW-1185">Reference proteome</keyword>
<feature type="transmembrane region" description="Helical" evidence="8">
    <location>
        <begin position="399"/>
        <end position="420"/>
    </location>
</feature>
<feature type="region of interest" description="Disordered" evidence="7">
    <location>
        <begin position="232"/>
        <end position="279"/>
    </location>
</feature>
<dbReference type="GO" id="GO:0015184">
    <property type="term" value="F:L-cystine transmembrane transporter activity"/>
    <property type="evidence" value="ECO:0007669"/>
    <property type="project" value="TreeGrafter"/>
</dbReference>
<dbReference type="Pfam" id="PF04193">
    <property type="entry name" value="PQ-loop"/>
    <property type="match status" value="1"/>
</dbReference>
<evidence type="ECO:0000256" key="3">
    <source>
        <dbReference type="ARBA" id="ARBA00022692"/>
    </source>
</evidence>
<reference evidence="9" key="1">
    <citation type="journal article" date="2021" name="Open Biol.">
        <title>Shared evolutionary footprints suggest mitochondrial oxidative damage underlies multiple complex I losses in fungi.</title>
        <authorList>
            <person name="Schikora-Tamarit M.A."/>
            <person name="Marcet-Houben M."/>
            <person name="Nosek J."/>
            <person name="Gabaldon T."/>
        </authorList>
    </citation>
    <scope>NUCLEOTIDE SEQUENCE</scope>
    <source>
        <strain evidence="9">NCAIM Y.01608</strain>
    </source>
</reference>
<reference evidence="9" key="2">
    <citation type="submission" date="2021-01" db="EMBL/GenBank/DDBJ databases">
        <authorList>
            <person name="Schikora-Tamarit M.A."/>
        </authorList>
    </citation>
    <scope>NUCLEOTIDE SEQUENCE</scope>
    <source>
        <strain evidence="9">NCAIM Y.01608</strain>
    </source>
</reference>
<evidence type="ECO:0000256" key="6">
    <source>
        <dbReference type="ARBA" id="ARBA00023136"/>
    </source>
</evidence>
<dbReference type="InterPro" id="IPR005282">
    <property type="entry name" value="LC_transporter"/>
</dbReference>
<dbReference type="SMART" id="SM00679">
    <property type="entry name" value="CTNS"/>
    <property type="match status" value="1"/>
</dbReference>
<evidence type="ECO:0000256" key="8">
    <source>
        <dbReference type="SAM" id="Phobius"/>
    </source>
</evidence>
<sequence>MAHNLITQVQQHEETPVSQVPTDIDDYNTEIKMNLRGQLFSITKDDLMALPESILLCLFPNGVFVDMNGNIITNLTEDDIVFVNFSPDCFQYICQVFDTAVHDLQLSEQAGQHQQIYDINDPNILNDKPSIIVLREDLDYYCIPPVAGLDADAMKKIKLFVGEELVKNTKIFDGLGYEPGRQLKPAEQHLLDMLCSSGFKIDGEWGHRSLEPGKTVVFSLALVRLATESSEAPSVEGSPSLKPMSSVSSLSSQPEKRKSRLSTLAHAVSRSGSRGRKEKNSTATKLLLFWRKPARKCWWSDSVLDIDISSLRIKNANGQPLSHSTIKIHIRRVWTLELSVVGIHTKIQYEFYLRHDKYPLIKSNDFFFGIHGLLLNLLLISQAYFWRFKKNDNQVISRICKLVYATLVLFSAGYGLIIHFTYGKRYWIDLLTSLGMAKIFMSVCKNIPQAIYNYNRKSTHGWPIQMVWLDFAGAVFSFSQLFLDAYVAGDIRSIFNNLPKFLLSIEVALADLVFFTQHYFLYYQTDNERFGLSKSFHSYSAILEEDQNFLREHQHDHDHEPFHNIRCTVSPIDKDELQRLLP</sequence>
<keyword evidence="6 8" id="KW-0472">Membrane</keyword>
<feature type="transmembrane region" description="Helical" evidence="8">
    <location>
        <begin position="467"/>
        <end position="489"/>
    </location>
</feature>
<dbReference type="Gene3D" id="1.20.1280.290">
    <property type="match status" value="1"/>
</dbReference>
<accession>A0A9P8NUU3</accession>
<gene>
    <name evidence="9" type="ORF">OGATHE_005519</name>
</gene>
<dbReference type="SUPFAM" id="SSF54695">
    <property type="entry name" value="POZ domain"/>
    <property type="match status" value="1"/>
</dbReference>
<dbReference type="InterPro" id="IPR011333">
    <property type="entry name" value="SKP1/BTB/POZ_sf"/>
</dbReference>
<feature type="compositionally biased region" description="Polar residues" evidence="7">
    <location>
        <begin position="1"/>
        <end position="21"/>
    </location>
</feature>
<evidence type="ECO:0000256" key="1">
    <source>
        <dbReference type="ARBA" id="ARBA00004127"/>
    </source>
</evidence>
<feature type="compositionally biased region" description="Low complexity" evidence="7">
    <location>
        <begin position="238"/>
        <end position="252"/>
    </location>
</feature>
<dbReference type="AlphaFoldDB" id="A0A9P8NUU3"/>
<dbReference type="GO" id="GO:0005774">
    <property type="term" value="C:vacuolar membrane"/>
    <property type="evidence" value="ECO:0007669"/>
    <property type="project" value="TreeGrafter"/>
</dbReference>
<keyword evidence="2" id="KW-0813">Transport</keyword>
<name>A0A9P8NUU3_9ASCO</name>
<dbReference type="Proteomes" id="UP000788993">
    <property type="component" value="Unassembled WGS sequence"/>
</dbReference>